<dbReference type="GO" id="GO:0000502">
    <property type="term" value="C:proteasome complex"/>
    <property type="evidence" value="ECO:0007669"/>
    <property type="project" value="UniProtKB-KW"/>
</dbReference>
<keyword evidence="2" id="KW-0647">Proteasome</keyword>
<comment type="similarity">
    <text evidence="1">Belongs to the proteasome subunit S14 family.</text>
</comment>
<evidence type="ECO:0000259" key="3">
    <source>
        <dbReference type="PROSITE" id="PS50250"/>
    </source>
</evidence>
<name>A0ABC9CB73_9POAL</name>
<protein>
    <recommendedName>
        <fullName evidence="3">PCI domain-containing protein</fullName>
    </recommendedName>
</protein>
<dbReference type="InterPro" id="IPR033464">
    <property type="entry name" value="CSN8_PSD8_EIF3K"/>
</dbReference>
<evidence type="ECO:0000256" key="1">
    <source>
        <dbReference type="ARBA" id="ARBA00009627"/>
    </source>
</evidence>
<proteinExistence type="inferred from homology"/>
<dbReference type="PROSITE" id="PS50250">
    <property type="entry name" value="PCI"/>
    <property type="match status" value="1"/>
</dbReference>
<dbReference type="EMBL" id="OZ075139">
    <property type="protein sequence ID" value="CAL5014941.1"/>
    <property type="molecule type" value="Genomic_DNA"/>
</dbReference>
<evidence type="ECO:0000256" key="2">
    <source>
        <dbReference type="ARBA" id="ARBA00022942"/>
    </source>
</evidence>
<dbReference type="Pfam" id="PF10075">
    <property type="entry name" value="CSN8_PSD8_EIF3K"/>
    <property type="match status" value="1"/>
</dbReference>
<reference evidence="4 5" key="2">
    <citation type="submission" date="2024-10" db="EMBL/GenBank/DDBJ databases">
        <authorList>
            <person name="Ryan C."/>
        </authorList>
    </citation>
    <scope>NUCLEOTIDE SEQUENCE [LARGE SCALE GENOMIC DNA]</scope>
</reference>
<dbReference type="AlphaFoldDB" id="A0ABC9CB73"/>
<dbReference type="PANTHER" id="PTHR12387:SF4">
    <property type="entry name" value="PCI DOMAIN-CONTAINING PROTEIN"/>
    <property type="match status" value="1"/>
</dbReference>
<dbReference type="InterPro" id="IPR000717">
    <property type="entry name" value="PCI_dom"/>
</dbReference>
<evidence type="ECO:0000313" key="5">
    <source>
        <dbReference type="Proteomes" id="UP001497457"/>
    </source>
</evidence>
<accession>A0ABC9CB73</accession>
<dbReference type="Gene3D" id="1.25.40.990">
    <property type="match status" value="1"/>
</dbReference>
<reference evidence="5" key="1">
    <citation type="submission" date="2024-06" db="EMBL/GenBank/DDBJ databases">
        <authorList>
            <person name="Ryan C."/>
        </authorList>
    </citation>
    <scope>NUCLEOTIDE SEQUENCE [LARGE SCALE GENOMIC DNA]</scope>
</reference>
<evidence type="ECO:0000313" key="4">
    <source>
        <dbReference type="EMBL" id="CAL5014941.1"/>
    </source>
</evidence>
<gene>
    <name evidence="4" type="ORF">URODEC1_LOCUS72266</name>
</gene>
<dbReference type="InterPro" id="IPR006746">
    <property type="entry name" value="26S_Psome_Rpn12"/>
</dbReference>
<organism evidence="4 5">
    <name type="scientific">Urochloa decumbens</name>
    <dbReference type="NCBI Taxonomy" id="240449"/>
    <lineage>
        <taxon>Eukaryota</taxon>
        <taxon>Viridiplantae</taxon>
        <taxon>Streptophyta</taxon>
        <taxon>Embryophyta</taxon>
        <taxon>Tracheophyta</taxon>
        <taxon>Spermatophyta</taxon>
        <taxon>Magnoliopsida</taxon>
        <taxon>Liliopsida</taxon>
        <taxon>Poales</taxon>
        <taxon>Poaceae</taxon>
        <taxon>PACMAD clade</taxon>
        <taxon>Panicoideae</taxon>
        <taxon>Panicodae</taxon>
        <taxon>Paniceae</taxon>
        <taxon>Melinidinae</taxon>
        <taxon>Urochloa</taxon>
    </lineage>
</organism>
<dbReference type="FunFam" id="1.25.40.990:FF:000001">
    <property type="entry name" value="26S proteasome non-ATPase regulatory subunit"/>
    <property type="match status" value="1"/>
</dbReference>
<sequence>MKRDAASQSMDSELEEAICKLAWLNFARARGDVDSCAALLSELKVLLTRIPSLPPSFEKTPNAVEELKIARAIYENAVILSLKIKDREALERNCCQLKEFYINTCGMIPPSSDEYPFLGLNLLRLLADNRIAEFHTELELLPLEALNHPCIKYVMELELSLMEGAYNRLINARQAVPHETYVYLMDLLAETVRDEIAECSVEAYDYLPISVAKKMLMFTSNQELLEYISEEQSEWEIKNCSVHFDMAKPKPHMNLPSFKLFKQALSYARELEQIL</sequence>
<feature type="domain" description="PCI" evidence="3">
    <location>
        <begin position="85"/>
        <end position="260"/>
    </location>
</feature>
<dbReference type="PANTHER" id="PTHR12387">
    <property type="entry name" value="26S PROTEASOME NON-ATPASE REGULATORY SUBUNIT 8"/>
    <property type="match status" value="1"/>
</dbReference>
<dbReference type="Proteomes" id="UP001497457">
    <property type="component" value="Chromosome 29rd"/>
</dbReference>
<keyword evidence="5" id="KW-1185">Reference proteome</keyword>